<dbReference type="EMBL" id="BOVJ01000006">
    <property type="protein sequence ID" value="GIQ61661.1"/>
    <property type="molecule type" value="Genomic_DNA"/>
</dbReference>
<proteinExistence type="predicted"/>
<dbReference type="Gene3D" id="2.60.120.200">
    <property type="match status" value="1"/>
</dbReference>
<dbReference type="InterPro" id="IPR015305">
    <property type="entry name" value="DUF1961"/>
</dbReference>
<dbReference type="Proteomes" id="UP000680304">
    <property type="component" value="Unassembled WGS sequence"/>
</dbReference>
<reference evidence="1 2" key="1">
    <citation type="submission" date="2021-04" db="EMBL/GenBank/DDBJ databases">
        <title>Draft genome sequence of Paenibacillus cisolokensis, LC2-13A.</title>
        <authorList>
            <person name="Uke A."/>
            <person name="Chhe C."/>
            <person name="Baramee S."/>
            <person name="Kosugi A."/>
        </authorList>
    </citation>
    <scope>NUCLEOTIDE SEQUENCE [LARGE SCALE GENOMIC DNA]</scope>
    <source>
        <strain evidence="1 2">LC2-13A</strain>
    </source>
</reference>
<protein>
    <recommendedName>
        <fullName evidence="3">DUF1961 family protein</fullName>
    </recommendedName>
</protein>
<keyword evidence="2" id="KW-1185">Reference proteome</keyword>
<gene>
    <name evidence="1" type="primary">yesU</name>
    <name evidence="1" type="ORF">PACILC2_02290</name>
</gene>
<dbReference type="RefSeq" id="WP_213526892.1">
    <property type="nucleotide sequence ID" value="NZ_BOVJ01000006.1"/>
</dbReference>
<dbReference type="Pfam" id="PF09224">
    <property type="entry name" value="DUF1961"/>
    <property type="match status" value="1"/>
</dbReference>
<dbReference type="SUPFAM" id="SSF49899">
    <property type="entry name" value="Concanavalin A-like lectins/glucanases"/>
    <property type="match status" value="1"/>
</dbReference>
<organism evidence="1 2">
    <name type="scientific">Paenibacillus cisolokensis</name>
    <dbReference type="NCBI Taxonomy" id="1658519"/>
    <lineage>
        <taxon>Bacteria</taxon>
        <taxon>Bacillati</taxon>
        <taxon>Bacillota</taxon>
        <taxon>Bacilli</taxon>
        <taxon>Bacillales</taxon>
        <taxon>Paenibacillaceae</taxon>
        <taxon>Paenibacillus</taxon>
    </lineage>
</organism>
<sequence>MEGDGAATFPLGRMRLESVRELSEGQTANIVFWCPEPFPDGVAISWSFRPIREPGLAILFFAARGRGGEHVLDPALAARCGPYEQYHHGDIDAYHVSYFRRMYASERRFRTCNLRKSYGFHLVAQGADPLPSVADCDSPYRLQLIKCGKDIRFSIDGLTIFHYADDESFGPVWGGGSIGFRQMAPLIAEYSDLQVHRVRRCE</sequence>
<dbReference type="InterPro" id="IPR013320">
    <property type="entry name" value="ConA-like_dom_sf"/>
</dbReference>
<evidence type="ECO:0008006" key="3">
    <source>
        <dbReference type="Google" id="ProtNLM"/>
    </source>
</evidence>
<name>A0ABQ4N0F8_9BACL</name>
<evidence type="ECO:0000313" key="1">
    <source>
        <dbReference type="EMBL" id="GIQ61661.1"/>
    </source>
</evidence>
<accession>A0ABQ4N0F8</accession>
<evidence type="ECO:0000313" key="2">
    <source>
        <dbReference type="Proteomes" id="UP000680304"/>
    </source>
</evidence>
<comment type="caution">
    <text evidence="1">The sequence shown here is derived from an EMBL/GenBank/DDBJ whole genome shotgun (WGS) entry which is preliminary data.</text>
</comment>